<reference evidence="1" key="1">
    <citation type="submission" date="2014-11" db="EMBL/GenBank/DDBJ databases">
        <authorList>
            <person name="Amaro Gonzalez C."/>
        </authorList>
    </citation>
    <scope>NUCLEOTIDE SEQUENCE</scope>
</reference>
<evidence type="ECO:0000313" key="1">
    <source>
        <dbReference type="EMBL" id="JAH66121.1"/>
    </source>
</evidence>
<name>A0A0E9UK76_ANGAN</name>
<reference evidence="1" key="2">
    <citation type="journal article" date="2015" name="Fish Shellfish Immunol.">
        <title>Early steps in the European eel (Anguilla anguilla)-Vibrio vulnificus interaction in the gills: Role of the RtxA13 toxin.</title>
        <authorList>
            <person name="Callol A."/>
            <person name="Pajuelo D."/>
            <person name="Ebbesson L."/>
            <person name="Teles M."/>
            <person name="MacKenzie S."/>
            <person name="Amaro C."/>
        </authorList>
    </citation>
    <scope>NUCLEOTIDE SEQUENCE</scope>
</reference>
<dbReference type="AlphaFoldDB" id="A0A0E9UK76"/>
<organism evidence="1">
    <name type="scientific">Anguilla anguilla</name>
    <name type="common">European freshwater eel</name>
    <name type="synonym">Muraena anguilla</name>
    <dbReference type="NCBI Taxonomy" id="7936"/>
    <lineage>
        <taxon>Eukaryota</taxon>
        <taxon>Metazoa</taxon>
        <taxon>Chordata</taxon>
        <taxon>Craniata</taxon>
        <taxon>Vertebrata</taxon>
        <taxon>Euteleostomi</taxon>
        <taxon>Actinopterygii</taxon>
        <taxon>Neopterygii</taxon>
        <taxon>Teleostei</taxon>
        <taxon>Anguilliformes</taxon>
        <taxon>Anguillidae</taxon>
        <taxon>Anguilla</taxon>
    </lineage>
</organism>
<sequence length="49" mass="5703">MIWEIVIIMKINVFYNGMRCHLFLPVPPNYRTQAGVETHGSKPFVLRGK</sequence>
<proteinExistence type="predicted"/>
<protein>
    <submittedName>
        <fullName evidence="1">Uncharacterized protein</fullName>
    </submittedName>
</protein>
<dbReference type="EMBL" id="GBXM01042456">
    <property type="protein sequence ID" value="JAH66121.1"/>
    <property type="molecule type" value="Transcribed_RNA"/>
</dbReference>
<accession>A0A0E9UK76</accession>